<evidence type="ECO:0000313" key="3">
    <source>
        <dbReference type="Proteomes" id="UP000807469"/>
    </source>
</evidence>
<dbReference type="AlphaFoldDB" id="A0A9P5YRI4"/>
<name>A0A9P5YRI4_9AGAR</name>
<reference evidence="2" key="1">
    <citation type="submission" date="2020-11" db="EMBL/GenBank/DDBJ databases">
        <authorList>
            <consortium name="DOE Joint Genome Institute"/>
            <person name="Ahrendt S."/>
            <person name="Riley R."/>
            <person name="Andreopoulos W."/>
            <person name="Labutti K."/>
            <person name="Pangilinan J."/>
            <person name="Ruiz-Duenas F.J."/>
            <person name="Barrasa J.M."/>
            <person name="Sanchez-Garcia M."/>
            <person name="Camarero S."/>
            <person name="Miyauchi S."/>
            <person name="Serrano A."/>
            <person name="Linde D."/>
            <person name="Babiker R."/>
            <person name="Drula E."/>
            <person name="Ayuso-Fernandez I."/>
            <person name="Pacheco R."/>
            <person name="Padilla G."/>
            <person name="Ferreira P."/>
            <person name="Barriuso J."/>
            <person name="Kellner H."/>
            <person name="Castanera R."/>
            <person name="Alfaro M."/>
            <person name="Ramirez L."/>
            <person name="Pisabarro A.G."/>
            <person name="Kuo A."/>
            <person name="Tritt A."/>
            <person name="Lipzen A."/>
            <person name="He G."/>
            <person name="Yan M."/>
            <person name="Ng V."/>
            <person name="Cullen D."/>
            <person name="Martin F."/>
            <person name="Rosso M.-N."/>
            <person name="Henrissat B."/>
            <person name="Hibbett D."/>
            <person name="Martinez A.T."/>
            <person name="Grigoriev I.V."/>
        </authorList>
    </citation>
    <scope>NUCLEOTIDE SEQUENCE</scope>
    <source>
        <strain evidence="2">CIRM-BRFM 674</strain>
    </source>
</reference>
<evidence type="ECO:0000313" key="2">
    <source>
        <dbReference type="EMBL" id="KAF9472355.1"/>
    </source>
</evidence>
<dbReference type="Gene3D" id="3.40.50.1010">
    <property type="entry name" value="5'-nuclease"/>
    <property type="match status" value="1"/>
</dbReference>
<dbReference type="InterPro" id="IPR006086">
    <property type="entry name" value="XPG-I_dom"/>
</dbReference>
<evidence type="ECO:0000259" key="1">
    <source>
        <dbReference type="Pfam" id="PF00867"/>
    </source>
</evidence>
<dbReference type="PANTHER" id="PTHR11081:SF75">
    <property type="entry name" value="ENDONUCLEASE, PUTATIVE (AFU_ORTHOLOGUE AFUA_3G13260)-RELATED"/>
    <property type="match status" value="1"/>
</dbReference>
<dbReference type="OrthoDB" id="3005703at2759"/>
<proteinExistence type="predicted"/>
<dbReference type="Proteomes" id="UP000807469">
    <property type="component" value="Unassembled WGS sequence"/>
</dbReference>
<dbReference type="GO" id="GO:0017108">
    <property type="term" value="F:5'-flap endonuclease activity"/>
    <property type="evidence" value="ECO:0007669"/>
    <property type="project" value="TreeGrafter"/>
</dbReference>
<gene>
    <name evidence="2" type="ORF">BDN70DRAFT_818810</name>
</gene>
<organism evidence="2 3">
    <name type="scientific">Pholiota conissans</name>
    <dbReference type="NCBI Taxonomy" id="109636"/>
    <lineage>
        <taxon>Eukaryota</taxon>
        <taxon>Fungi</taxon>
        <taxon>Dikarya</taxon>
        <taxon>Basidiomycota</taxon>
        <taxon>Agaricomycotina</taxon>
        <taxon>Agaricomycetes</taxon>
        <taxon>Agaricomycetidae</taxon>
        <taxon>Agaricales</taxon>
        <taxon>Agaricineae</taxon>
        <taxon>Strophariaceae</taxon>
        <taxon>Pholiota</taxon>
    </lineage>
</organism>
<dbReference type="EMBL" id="MU155545">
    <property type="protein sequence ID" value="KAF9472355.1"/>
    <property type="molecule type" value="Genomic_DNA"/>
</dbReference>
<accession>A0A9P5YRI4</accession>
<feature type="domain" description="XPG-I" evidence="1">
    <location>
        <begin position="1"/>
        <end position="51"/>
    </location>
</feature>
<dbReference type="PANTHER" id="PTHR11081">
    <property type="entry name" value="FLAP ENDONUCLEASE FAMILY MEMBER"/>
    <property type="match status" value="1"/>
</dbReference>
<dbReference type="InterPro" id="IPR006084">
    <property type="entry name" value="XPG/Rad2"/>
</dbReference>
<dbReference type="SUPFAM" id="SSF88723">
    <property type="entry name" value="PIN domain-like"/>
    <property type="match status" value="1"/>
</dbReference>
<comment type="caution">
    <text evidence="2">The sequence shown here is derived from an EMBL/GenBank/DDBJ whole genome shotgun (WGS) entry which is preliminary data.</text>
</comment>
<dbReference type="Pfam" id="PF00867">
    <property type="entry name" value="XPG_I"/>
    <property type="match status" value="1"/>
</dbReference>
<feature type="non-terminal residue" evidence="2">
    <location>
        <position position="1"/>
    </location>
</feature>
<sequence>APGSADAELARMNREGIVHAVLTDNSASLIFGANTVYRITSHLWRKNHIRIDVYFASAVTAPLGEAVPAPFNSISDLIFFALLRGGKYCAGIENCHPHVAAALSRCGYTEELMLAVETLSPDELEQFCSHWRKAIQEELGTQTIFDGKVHDVYDSRLTLPVTFPNTEACRLYKDPLTSWSLGQCVPTSAVAAWSAPLAPSHLALSISHLARFSFQYFDWRNKSVFKAEFAQHVWPGILSQMIYSVCY</sequence>
<keyword evidence="3" id="KW-1185">Reference proteome</keyword>
<dbReference type="GO" id="GO:0006974">
    <property type="term" value="P:DNA damage response"/>
    <property type="evidence" value="ECO:0007669"/>
    <property type="project" value="UniProtKB-ARBA"/>
</dbReference>
<dbReference type="InterPro" id="IPR029060">
    <property type="entry name" value="PIN-like_dom_sf"/>
</dbReference>
<protein>
    <recommendedName>
        <fullName evidence="1">XPG-I domain-containing protein</fullName>
    </recommendedName>
</protein>